<proteinExistence type="predicted"/>
<dbReference type="KEGG" id="spon:HME9304_01464"/>
<accession>A0A2Z4LRK5</accession>
<dbReference type="EMBL" id="CP030104">
    <property type="protein sequence ID" value="AWX44463.1"/>
    <property type="molecule type" value="Genomic_DNA"/>
</dbReference>
<reference evidence="2 3" key="1">
    <citation type="submission" date="2018-06" db="EMBL/GenBank/DDBJ databases">
        <title>Spongiibacterium sp. HME9304 Genome sequencing and assembly.</title>
        <authorList>
            <person name="Kang H."/>
            <person name="Kim H."/>
            <person name="Joh K."/>
        </authorList>
    </citation>
    <scope>NUCLEOTIDE SEQUENCE [LARGE SCALE GENOMIC DNA]</scope>
    <source>
        <strain evidence="2 3">HME9304</strain>
    </source>
</reference>
<evidence type="ECO:0000313" key="3">
    <source>
        <dbReference type="Proteomes" id="UP000248536"/>
    </source>
</evidence>
<keyword evidence="1" id="KW-0812">Transmembrane</keyword>
<keyword evidence="1" id="KW-1133">Transmembrane helix</keyword>
<gene>
    <name evidence="2" type="ORF">HME9304_01464</name>
</gene>
<sequence length="58" mass="6751">MKYLENSLEIRITIGAILFSLLVLSYFTYQEYSEEISITVEETLVRYLADVSNDLARL</sequence>
<organism evidence="2 3">
    <name type="scientific">Flagellimonas maritima</name>
    <dbReference type="NCBI Taxonomy" id="1383885"/>
    <lineage>
        <taxon>Bacteria</taxon>
        <taxon>Pseudomonadati</taxon>
        <taxon>Bacteroidota</taxon>
        <taxon>Flavobacteriia</taxon>
        <taxon>Flavobacteriales</taxon>
        <taxon>Flavobacteriaceae</taxon>
        <taxon>Flagellimonas</taxon>
    </lineage>
</organism>
<protein>
    <submittedName>
        <fullName evidence="2">Uncharacterized protein</fullName>
    </submittedName>
</protein>
<dbReference type="AlphaFoldDB" id="A0A2Z4LRK5"/>
<dbReference type="RefSeq" id="WP_164674790.1">
    <property type="nucleotide sequence ID" value="NZ_CP030104.1"/>
</dbReference>
<keyword evidence="3" id="KW-1185">Reference proteome</keyword>
<evidence type="ECO:0000313" key="2">
    <source>
        <dbReference type="EMBL" id="AWX44463.1"/>
    </source>
</evidence>
<keyword evidence="1" id="KW-0472">Membrane</keyword>
<dbReference type="Proteomes" id="UP000248536">
    <property type="component" value="Chromosome"/>
</dbReference>
<evidence type="ECO:0000256" key="1">
    <source>
        <dbReference type="SAM" id="Phobius"/>
    </source>
</evidence>
<feature type="transmembrane region" description="Helical" evidence="1">
    <location>
        <begin position="12"/>
        <end position="29"/>
    </location>
</feature>
<name>A0A2Z4LRK5_9FLAO</name>